<reference evidence="3" key="1">
    <citation type="submission" date="2022-05" db="EMBL/GenBank/DDBJ databases">
        <title>Halomonas geminus sp. nov. and Halomonas llamarensis sp. nov. isolated from high-altitude salars of the Atacama Desert.</title>
        <authorList>
            <person name="Hintersatz C."/>
            <person name="Rojas L.A."/>
            <person name="Wei T.-S."/>
            <person name="Kutschke S."/>
            <person name="Lehmann F."/>
            <person name="Jain R."/>
            <person name="Pollmann K."/>
        </authorList>
    </citation>
    <scope>NUCLEOTIDE SEQUENCE</scope>
    <source>
        <strain evidence="3">ATCHA</strain>
    </source>
</reference>
<name>A0ABT0SSG0_9GAMM</name>
<feature type="domain" description="CN hydrolase" evidence="2">
    <location>
        <begin position="30"/>
        <end position="81"/>
    </location>
</feature>
<evidence type="ECO:0000313" key="3">
    <source>
        <dbReference type="EMBL" id="MCL7930676.1"/>
    </source>
</evidence>
<evidence type="ECO:0000313" key="4">
    <source>
        <dbReference type="Proteomes" id="UP001165308"/>
    </source>
</evidence>
<keyword evidence="1" id="KW-0378">Hydrolase</keyword>
<gene>
    <name evidence="3" type="ORF">M8006_11930</name>
</gene>
<dbReference type="EMBL" id="JAMJPJ010000020">
    <property type="protein sequence ID" value="MCL7930676.1"/>
    <property type="molecule type" value="Genomic_DNA"/>
</dbReference>
<keyword evidence="4" id="KW-1185">Reference proteome</keyword>
<organism evidence="3 4">
    <name type="scientific">Halomonas llamarensis</name>
    <dbReference type="NCBI Taxonomy" id="2945104"/>
    <lineage>
        <taxon>Bacteria</taxon>
        <taxon>Pseudomonadati</taxon>
        <taxon>Pseudomonadota</taxon>
        <taxon>Gammaproteobacteria</taxon>
        <taxon>Oceanospirillales</taxon>
        <taxon>Halomonadaceae</taxon>
        <taxon>Halomonas</taxon>
    </lineage>
</organism>
<dbReference type="InterPro" id="IPR036526">
    <property type="entry name" value="C-N_Hydrolase_sf"/>
</dbReference>
<protein>
    <recommendedName>
        <fullName evidence="2">CN hydrolase domain-containing protein</fullName>
    </recommendedName>
</protein>
<dbReference type="Pfam" id="PF00795">
    <property type="entry name" value="CN_hydrolase"/>
    <property type="match status" value="1"/>
</dbReference>
<evidence type="ECO:0000256" key="1">
    <source>
        <dbReference type="ARBA" id="ARBA00022801"/>
    </source>
</evidence>
<dbReference type="Proteomes" id="UP001165308">
    <property type="component" value="Unassembled WGS sequence"/>
</dbReference>
<dbReference type="PANTHER" id="PTHR43674:SF2">
    <property type="entry name" value="BETA-UREIDOPROPIONASE"/>
    <property type="match status" value="1"/>
</dbReference>
<dbReference type="Gene3D" id="3.60.110.10">
    <property type="entry name" value="Carbon-nitrogen hydrolase"/>
    <property type="match status" value="1"/>
</dbReference>
<evidence type="ECO:0000259" key="2">
    <source>
        <dbReference type="Pfam" id="PF00795"/>
    </source>
</evidence>
<dbReference type="PANTHER" id="PTHR43674">
    <property type="entry name" value="NITRILASE C965.09-RELATED"/>
    <property type="match status" value="1"/>
</dbReference>
<accession>A0ABT0SSG0</accession>
<sequence length="106" mass="11765">MSKEMNNKVKCGLIQMSLKGDTSMSTDEIRDKMIEAHLPMIDEAAEQGVQLLCFQEVFTQPYFCPSQDKKWYDSAEKIPEPASFIAAVVAPLLSALRLHGGCVEAI</sequence>
<dbReference type="SUPFAM" id="SSF56317">
    <property type="entry name" value="Carbon-nitrogen hydrolase"/>
    <property type="match status" value="1"/>
</dbReference>
<proteinExistence type="predicted"/>
<dbReference type="InterPro" id="IPR050345">
    <property type="entry name" value="Aliph_Amidase/BUP"/>
</dbReference>
<comment type="caution">
    <text evidence="3">The sequence shown here is derived from an EMBL/GenBank/DDBJ whole genome shotgun (WGS) entry which is preliminary data.</text>
</comment>
<dbReference type="InterPro" id="IPR003010">
    <property type="entry name" value="C-N_Hydrolase"/>
</dbReference>